<sequence>MNTAPRRSANSPVSIIVTAVLVGVLSLVGILGWKWYSYVTAGASPYDEIGIEVNTRLPGPLREWGCARIKERFPRSVPPYGCEPGQR</sequence>
<keyword evidence="3" id="KW-1185">Reference proteome</keyword>
<keyword evidence="1" id="KW-0472">Membrane</keyword>
<dbReference type="Proteomes" id="UP001055125">
    <property type="component" value="Unassembled WGS sequence"/>
</dbReference>
<protein>
    <submittedName>
        <fullName evidence="2">Uncharacterized protein</fullName>
    </submittedName>
</protein>
<keyword evidence="1" id="KW-1133">Transmembrane helix</keyword>
<keyword evidence="1" id="KW-0812">Transmembrane</keyword>
<dbReference type="EMBL" id="BPQP01000017">
    <property type="protein sequence ID" value="GJD93976.1"/>
    <property type="molecule type" value="Genomic_DNA"/>
</dbReference>
<gene>
    <name evidence="2" type="ORF">OCOJLMKI_1174</name>
</gene>
<comment type="caution">
    <text evidence="2">The sequence shown here is derived from an EMBL/GenBank/DDBJ whole genome shotgun (WGS) entry which is preliminary data.</text>
</comment>
<accession>A0ABQ4RT70</accession>
<reference evidence="2" key="2">
    <citation type="submission" date="2021-08" db="EMBL/GenBank/DDBJ databases">
        <authorList>
            <person name="Tani A."/>
            <person name="Ola A."/>
            <person name="Ogura Y."/>
            <person name="Katsura K."/>
            <person name="Hayashi T."/>
        </authorList>
    </citation>
    <scope>NUCLEOTIDE SEQUENCE</scope>
    <source>
        <strain evidence="2">DSM 19015</strain>
    </source>
</reference>
<proteinExistence type="predicted"/>
<name>A0ABQ4RT70_9HYPH</name>
<reference evidence="2" key="1">
    <citation type="journal article" date="2021" name="Front. Microbiol.">
        <title>Comprehensive Comparative Genomics and Phenotyping of Methylobacterium Species.</title>
        <authorList>
            <person name="Alessa O."/>
            <person name="Ogura Y."/>
            <person name="Fujitani Y."/>
            <person name="Takami H."/>
            <person name="Hayashi T."/>
            <person name="Sahin N."/>
            <person name="Tani A."/>
        </authorList>
    </citation>
    <scope>NUCLEOTIDE SEQUENCE</scope>
    <source>
        <strain evidence="2">DSM 19015</strain>
    </source>
</reference>
<evidence type="ECO:0000313" key="2">
    <source>
        <dbReference type="EMBL" id="GJD93976.1"/>
    </source>
</evidence>
<organism evidence="2 3">
    <name type="scientific">Methylobacterium iners</name>
    <dbReference type="NCBI Taxonomy" id="418707"/>
    <lineage>
        <taxon>Bacteria</taxon>
        <taxon>Pseudomonadati</taxon>
        <taxon>Pseudomonadota</taxon>
        <taxon>Alphaproteobacteria</taxon>
        <taxon>Hyphomicrobiales</taxon>
        <taxon>Methylobacteriaceae</taxon>
        <taxon>Methylobacterium</taxon>
    </lineage>
</organism>
<evidence type="ECO:0000256" key="1">
    <source>
        <dbReference type="SAM" id="Phobius"/>
    </source>
</evidence>
<evidence type="ECO:0000313" key="3">
    <source>
        <dbReference type="Proteomes" id="UP001055125"/>
    </source>
</evidence>
<feature type="transmembrane region" description="Helical" evidence="1">
    <location>
        <begin position="12"/>
        <end position="36"/>
    </location>
</feature>